<dbReference type="Gene3D" id="1.10.530.10">
    <property type="match status" value="1"/>
</dbReference>
<evidence type="ECO:0000256" key="1">
    <source>
        <dbReference type="ARBA" id="ARBA00022801"/>
    </source>
</evidence>
<evidence type="ECO:0000313" key="3">
    <source>
        <dbReference type="EMBL" id="GGG83449.1"/>
    </source>
</evidence>
<name>A0A917HLF0_9BACL</name>
<dbReference type="GO" id="GO:0004040">
    <property type="term" value="F:amidase activity"/>
    <property type="evidence" value="ECO:0007669"/>
    <property type="project" value="InterPro"/>
</dbReference>
<feature type="domain" description="Mannosyl-glycoprotein endo-beta-N-acetylglucosamidase-like" evidence="2">
    <location>
        <begin position="2"/>
        <end position="154"/>
    </location>
</feature>
<dbReference type="InterPro" id="IPR002901">
    <property type="entry name" value="MGlyc_endo_b_GlcNAc-like_dom"/>
</dbReference>
<evidence type="ECO:0000313" key="4">
    <source>
        <dbReference type="Proteomes" id="UP000600247"/>
    </source>
</evidence>
<dbReference type="InterPro" id="IPR051056">
    <property type="entry name" value="Glycosyl_Hydrolase_73"/>
</dbReference>
<comment type="caution">
    <text evidence="3">The sequence shown here is derived from an EMBL/GenBank/DDBJ whole genome shotgun (WGS) entry which is preliminary data.</text>
</comment>
<dbReference type="AlphaFoldDB" id="A0A917HLF0"/>
<gene>
    <name evidence="3" type="ORF">GCM10010918_46350</name>
</gene>
<keyword evidence="1" id="KW-0378">Hydrolase</keyword>
<accession>A0A917HLF0</accession>
<dbReference type="RefSeq" id="WP_188891962.1">
    <property type="nucleotide sequence ID" value="NZ_BMHY01000011.1"/>
</dbReference>
<dbReference type="EMBL" id="BMHY01000011">
    <property type="protein sequence ID" value="GGG83449.1"/>
    <property type="molecule type" value="Genomic_DNA"/>
</dbReference>
<proteinExistence type="predicted"/>
<dbReference type="PANTHER" id="PTHR33308">
    <property type="entry name" value="PEPTIDOGLYCAN HYDROLASE FLGJ"/>
    <property type="match status" value="1"/>
</dbReference>
<dbReference type="Gene3D" id="4.10.80.30">
    <property type="entry name" value="DNA polymerase, domain 6"/>
    <property type="match status" value="1"/>
</dbReference>
<evidence type="ECO:0000259" key="2">
    <source>
        <dbReference type="SMART" id="SM00047"/>
    </source>
</evidence>
<dbReference type="Pfam" id="PF01832">
    <property type="entry name" value="Glucosaminidase"/>
    <property type="match status" value="1"/>
</dbReference>
<reference evidence="3 4" key="1">
    <citation type="journal article" date="2014" name="Int. J. Syst. Evol. Microbiol.">
        <title>Complete genome sequence of Corynebacterium casei LMG S-19264T (=DSM 44701T), isolated from a smear-ripened cheese.</title>
        <authorList>
            <consortium name="US DOE Joint Genome Institute (JGI-PGF)"/>
            <person name="Walter F."/>
            <person name="Albersmeier A."/>
            <person name="Kalinowski J."/>
            <person name="Ruckert C."/>
        </authorList>
    </citation>
    <scope>NUCLEOTIDE SEQUENCE [LARGE SCALE GENOMIC DNA]</scope>
    <source>
        <strain evidence="3 4">CGMCC 1.15286</strain>
    </source>
</reference>
<organism evidence="3 4">
    <name type="scientific">Paenibacillus radicis</name>
    <name type="common">ex Gao et al. 2016</name>
    <dbReference type="NCBI Taxonomy" id="1737354"/>
    <lineage>
        <taxon>Bacteria</taxon>
        <taxon>Bacillati</taxon>
        <taxon>Bacillota</taxon>
        <taxon>Bacilli</taxon>
        <taxon>Bacillales</taxon>
        <taxon>Paenibacillaceae</taxon>
        <taxon>Paenibacillus</taxon>
    </lineage>
</organism>
<protein>
    <recommendedName>
        <fullName evidence="2">Mannosyl-glycoprotein endo-beta-N-acetylglucosamidase-like domain-containing protein</fullName>
    </recommendedName>
</protein>
<sequence>MASMTRKQFLEALAPTVIQLRREGGVLFPSVRLAQSLLETGGVIHPWFNLGGIKVGGGKPNAYWQGQAIVKGTWEYVDGRNIDVKAAFRVYSSVYHYMKDQELLLATSRYYRVRTAGTPELQAQMLRECGYATDPAYEKKLIAIIQQYGLRGYDAASVAPDPAAPSDGGVFQKSPAAPILVNGLVAAIGRKQPGGTVWVPARSLGESLGGEVGWTGTEATINGKVMETVLDVRTGYVPVRELASALGLQTIWEQATGTVTLKK</sequence>
<dbReference type="Proteomes" id="UP000600247">
    <property type="component" value="Unassembled WGS sequence"/>
</dbReference>
<dbReference type="SMART" id="SM00047">
    <property type="entry name" value="LYZ2"/>
    <property type="match status" value="1"/>
</dbReference>
<dbReference type="PANTHER" id="PTHR33308:SF9">
    <property type="entry name" value="PEPTIDOGLYCAN HYDROLASE FLGJ"/>
    <property type="match status" value="1"/>
</dbReference>
<dbReference type="PRINTS" id="PR01002">
    <property type="entry name" value="FLGFLGJ"/>
</dbReference>
<keyword evidence="4" id="KW-1185">Reference proteome</keyword>